<dbReference type="AlphaFoldDB" id="A0A453FUF4"/>
<accession>A0A453FUF4</accession>
<keyword evidence="1" id="KW-0812">Transmembrane</keyword>
<dbReference type="Proteomes" id="UP000015105">
    <property type="component" value="Chromosome 3D"/>
</dbReference>
<evidence type="ECO:0000256" key="1">
    <source>
        <dbReference type="SAM" id="Phobius"/>
    </source>
</evidence>
<dbReference type="EnsemblPlants" id="AET3Gv20784600.14">
    <property type="protein sequence ID" value="AET3Gv20784600.14"/>
    <property type="gene ID" value="AET3Gv20784600"/>
</dbReference>
<dbReference type="Gramene" id="AET3Gv20784600.14">
    <property type="protein sequence ID" value="AET3Gv20784600.14"/>
    <property type="gene ID" value="AET3Gv20784600"/>
</dbReference>
<keyword evidence="1" id="KW-1133">Transmembrane helix</keyword>
<reference evidence="2" key="5">
    <citation type="journal article" date="2021" name="G3 (Bethesda)">
        <title>Aegilops tauschii genome assembly Aet v5.0 features greater sequence contiguity and improved annotation.</title>
        <authorList>
            <person name="Wang L."/>
            <person name="Zhu T."/>
            <person name="Rodriguez J.C."/>
            <person name="Deal K.R."/>
            <person name="Dubcovsky J."/>
            <person name="McGuire P.E."/>
            <person name="Lux T."/>
            <person name="Spannagl M."/>
            <person name="Mayer K.F.X."/>
            <person name="Baldrich P."/>
            <person name="Meyers B.C."/>
            <person name="Huo N."/>
            <person name="Gu Y.Q."/>
            <person name="Zhou H."/>
            <person name="Devos K.M."/>
            <person name="Bennetzen J.L."/>
            <person name="Unver T."/>
            <person name="Budak H."/>
            <person name="Gulick P.J."/>
            <person name="Galiba G."/>
            <person name="Kalapos B."/>
            <person name="Nelson D.R."/>
            <person name="Li P."/>
            <person name="You F.M."/>
            <person name="Luo M.C."/>
            <person name="Dvorak J."/>
        </authorList>
    </citation>
    <scope>NUCLEOTIDE SEQUENCE [LARGE SCALE GENOMIC DNA]</scope>
    <source>
        <strain evidence="2">cv. AL8/78</strain>
    </source>
</reference>
<sequence>MGTQVSYPKISHFFWNFLIFFGCYFYIGVCGTWVLQCISFQDGCYFFFQVVGVQNALLLCF</sequence>
<keyword evidence="3" id="KW-1185">Reference proteome</keyword>
<reference evidence="2" key="3">
    <citation type="journal article" date="2017" name="Nature">
        <title>Genome sequence of the progenitor of the wheat D genome Aegilops tauschii.</title>
        <authorList>
            <person name="Luo M.C."/>
            <person name="Gu Y.Q."/>
            <person name="Puiu D."/>
            <person name="Wang H."/>
            <person name="Twardziok S.O."/>
            <person name="Deal K.R."/>
            <person name="Huo N."/>
            <person name="Zhu T."/>
            <person name="Wang L."/>
            <person name="Wang Y."/>
            <person name="McGuire P.E."/>
            <person name="Liu S."/>
            <person name="Long H."/>
            <person name="Ramasamy R.K."/>
            <person name="Rodriguez J.C."/>
            <person name="Van S.L."/>
            <person name="Yuan L."/>
            <person name="Wang Z."/>
            <person name="Xia Z."/>
            <person name="Xiao L."/>
            <person name="Anderson O.D."/>
            <person name="Ouyang S."/>
            <person name="Liang Y."/>
            <person name="Zimin A.V."/>
            <person name="Pertea G."/>
            <person name="Qi P."/>
            <person name="Bennetzen J.L."/>
            <person name="Dai X."/>
            <person name="Dawson M.W."/>
            <person name="Muller H.G."/>
            <person name="Kugler K."/>
            <person name="Rivarola-Duarte L."/>
            <person name="Spannagl M."/>
            <person name="Mayer K.F.X."/>
            <person name="Lu F.H."/>
            <person name="Bevan M.W."/>
            <person name="Leroy P."/>
            <person name="Li P."/>
            <person name="You F.M."/>
            <person name="Sun Q."/>
            <person name="Liu Z."/>
            <person name="Lyons E."/>
            <person name="Wicker T."/>
            <person name="Salzberg S.L."/>
            <person name="Devos K.M."/>
            <person name="Dvorak J."/>
        </authorList>
    </citation>
    <scope>NUCLEOTIDE SEQUENCE [LARGE SCALE GENOMIC DNA]</scope>
    <source>
        <strain evidence="2">cv. AL8/78</strain>
    </source>
</reference>
<protein>
    <submittedName>
        <fullName evidence="2">Uncharacterized protein</fullName>
    </submittedName>
</protein>
<evidence type="ECO:0000313" key="3">
    <source>
        <dbReference type="Proteomes" id="UP000015105"/>
    </source>
</evidence>
<feature type="transmembrane region" description="Helical" evidence="1">
    <location>
        <begin position="12"/>
        <end position="35"/>
    </location>
</feature>
<reference evidence="2" key="4">
    <citation type="submission" date="2019-03" db="UniProtKB">
        <authorList>
            <consortium name="EnsemblPlants"/>
        </authorList>
    </citation>
    <scope>IDENTIFICATION</scope>
</reference>
<reference evidence="3" key="1">
    <citation type="journal article" date="2014" name="Science">
        <title>Ancient hybridizations among the ancestral genomes of bread wheat.</title>
        <authorList>
            <consortium name="International Wheat Genome Sequencing Consortium,"/>
            <person name="Marcussen T."/>
            <person name="Sandve S.R."/>
            <person name="Heier L."/>
            <person name="Spannagl M."/>
            <person name="Pfeifer M."/>
            <person name="Jakobsen K.S."/>
            <person name="Wulff B.B."/>
            <person name="Steuernagel B."/>
            <person name="Mayer K.F."/>
            <person name="Olsen O.A."/>
        </authorList>
    </citation>
    <scope>NUCLEOTIDE SEQUENCE [LARGE SCALE GENOMIC DNA]</scope>
    <source>
        <strain evidence="3">cv. AL8/78</strain>
    </source>
</reference>
<organism evidence="2 3">
    <name type="scientific">Aegilops tauschii subsp. strangulata</name>
    <name type="common">Goatgrass</name>
    <dbReference type="NCBI Taxonomy" id="200361"/>
    <lineage>
        <taxon>Eukaryota</taxon>
        <taxon>Viridiplantae</taxon>
        <taxon>Streptophyta</taxon>
        <taxon>Embryophyta</taxon>
        <taxon>Tracheophyta</taxon>
        <taxon>Spermatophyta</taxon>
        <taxon>Magnoliopsida</taxon>
        <taxon>Liliopsida</taxon>
        <taxon>Poales</taxon>
        <taxon>Poaceae</taxon>
        <taxon>BOP clade</taxon>
        <taxon>Pooideae</taxon>
        <taxon>Triticodae</taxon>
        <taxon>Triticeae</taxon>
        <taxon>Triticinae</taxon>
        <taxon>Aegilops</taxon>
    </lineage>
</organism>
<reference evidence="3" key="2">
    <citation type="journal article" date="2017" name="Nat. Plants">
        <title>The Aegilops tauschii genome reveals multiple impacts of transposons.</title>
        <authorList>
            <person name="Zhao G."/>
            <person name="Zou C."/>
            <person name="Li K."/>
            <person name="Wang K."/>
            <person name="Li T."/>
            <person name="Gao L."/>
            <person name="Zhang X."/>
            <person name="Wang H."/>
            <person name="Yang Z."/>
            <person name="Liu X."/>
            <person name="Jiang W."/>
            <person name="Mao L."/>
            <person name="Kong X."/>
            <person name="Jiao Y."/>
            <person name="Jia J."/>
        </authorList>
    </citation>
    <scope>NUCLEOTIDE SEQUENCE [LARGE SCALE GENOMIC DNA]</scope>
    <source>
        <strain evidence="3">cv. AL8/78</strain>
    </source>
</reference>
<proteinExistence type="predicted"/>
<keyword evidence="1" id="KW-0472">Membrane</keyword>
<name>A0A453FUF4_AEGTS</name>
<evidence type="ECO:0000313" key="2">
    <source>
        <dbReference type="EnsemblPlants" id="AET3Gv20784600.14"/>
    </source>
</evidence>